<sequence>MHLCKSTLEVTKNHSLLKQIAYCEHKMREVDQALNYYQQALNLCAAEDEQELASIYHYLGMLKADNGEVDEAIALYNQSLEINERIGNVRTQAMTLWWLGDLAEQQGEYTKAISYLQPALKILQRLQSPDAESVSASLNRVIRNS</sequence>
<dbReference type="SMART" id="SM00028">
    <property type="entry name" value="TPR"/>
    <property type="match status" value="3"/>
</dbReference>
<accession>A0AA40VQ52</accession>
<dbReference type="Pfam" id="PF13181">
    <property type="entry name" value="TPR_8"/>
    <property type="match status" value="1"/>
</dbReference>
<dbReference type="PROSITE" id="PS50005">
    <property type="entry name" value="TPR"/>
    <property type="match status" value="1"/>
</dbReference>
<dbReference type="SUPFAM" id="SSF48452">
    <property type="entry name" value="TPR-like"/>
    <property type="match status" value="1"/>
</dbReference>
<organism evidence="2 3">
    <name type="scientific">Komarekiella delphini-convector SJRDD-AB1</name>
    <dbReference type="NCBI Taxonomy" id="2593771"/>
    <lineage>
        <taxon>Bacteria</taxon>
        <taxon>Bacillati</taxon>
        <taxon>Cyanobacteriota</taxon>
        <taxon>Cyanophyceae</taxon>
        <taxon>Nostocales</taxon>
        <taxon>Nostocaceae</taxon>
        <taxon>Komarekiella</taxon>
        <taxon>Komarekiella delphini-convector</taxon>
    </lineage>
</organism>
<gene>
    <name evidence="2" type="ORF">FNW02_08810</name>
</gene>
<keyword evidence="3" id="KW-1185">Reference proteome</keyword>
<feature type="repeat" description="TPR" evidence="1">
    <location>
        <begin position="53"/>
        <end position="86"/>
    </location>
</feature>
<proteinExistence type="predicted"/>
<dbReference type="AlphaFoldDB" id="A0AA40VQ52"/>
<dbReference type="Pfam" id="PF13424">
    <property type="entry name" value="TPR_12"/>
    <property type="match status" value="1"/>
</dbReference>
<protein>
    <submittedName>
        <fullName evidence="2">Tetratricopeptide repeat protein</fullName>
    </submittedName>
</protein>
<dbReference type="Gene3D" id="1.25.40.10">
    <property type="entry name" value="Tetratricopeptide repeat domain"/>
    <property type="match status" value="1"/>
</dbReference>
<reference evidence="2" key="1">
    <citation type="submission" date="2019-07" db="EMBL/GenBank/DDBJ databases">
        <title>Toxilogical consequences of a new and cryptic species of cyanobacteria (Komarekiella delphini-convector) recovered from the epidermis of a bottlenose dolphin and 1500 ft. in the air.</title>
        <authorList>
            <person name="Brown A.O."/>
            <person name="Dvorak P."/>
            <person name="Villanueva C.D."/>
            <person name="Foss A.J."/>
            <person name="Garvey A.D."/>
            <person name="Gibson Q.A."/>
            <person name="Johansen J.R."/>
            <person name="Casamatta D.A."/>
        </authorList>
    </citation>
    <scope>NUCLEOTIDE SEQUENCE</scope>
    <source>
        <strain evidence="2">SJRDD-AB1</strain>
    </source>
</reference>
<evidence type="ECO:0000256" key="1">
    <source>
        <dbReference type="PROSITE-ProRule" id="PRU00339"/>
    </source>
</evidence>
<dbReference type="RefSeq" id="WP_191757282.1">
    <property type="nucleotide sequence ID" value="NZ_VJXY01000007.1"/>
</dbReference>
<evidence type="ECO:0000313" key="2">
    <source>
        <dbReference type="EMBL" id="MBD6615927.1"/>
    </source>
</evidence>
<dbReference type="InterPro" id="IPR011990">
    <property type="entry name" value="TPR-like_helical_dom_sf"/>
</dbReference>
<evidence type="ECO:0000313" key="3">
    <source>
        <dbReference type="Proteomes" id="UP001165986"/>
    </source>
</evidence>
<dbReference type="InterPro" id="IPR019734">
    <property type="entry name" value="TPR_rpt"/>
</dbReference>
<comment type="caution">
    <text evidence="2">The sequence shown here is derived from an EMBL/GenBank/DDBJ whole genome shotgun (WGS) entry which is preliminary data.</text>
</comment>
<keyword evidence="1" id="KW-0802">TPR repeat</keyword>
<dbReference type="PANTHER" id="PTHR10098">
    <property type="entry name" value="RAPSYN-RELATED"/>
    <property type="match status" value="1"/>
</dbReference>
<dbReference type="EMBL" id="VJXY01000007">
    <property type="protein sequence ID" value="MBD6615927.1"/>
    <property type="molecule type" value="Genomic_DNA"/>
</dbReference>
<name>A0AA40VQ52_9NOST</name>
<dbReference type="Proteomes" id="UP001165986">
    <property type="component" value="Unassembled WGS sequence"/>
</dbReference>